<sequence length="596" mass="64793">MYGYNGKILRVNLKEKSFKVEDLDLAMAKKYIGGRGLGTKILTDEVDPNVEPLSPENKFIVVAGPLTGTPTPTGGRYMVVTKSPLSGTVASSNSGGYWGAELKAAGYDVIIVEDKADSPVYINIDDDSIEIKDADFLWGKTVSETTKALEEIYPQKTKVLTIGPGGENLSNLAAVMNDIDRAAGRSGVGAVMGSKNLKAITVKGTGKVKIHNEAKLKEVFPKAVKKIRENGVTGEGLPTYGTAVLVNIINENGAFPTDNFQKAFFDKAEDISGETLADKYLVKKTACYRCPIACGRHCKVGDLEAGGPEYETIWAFGADCGVSDLEAVIKANYWCNEMGIDTISVGATIAAAMELYQKDYIKDEEVDGTPLEFGNTEAVIEWTKKIGRADGLGAKMAEGSHRLAESYGAPELSMSVKKLEIPAYDPRAIQGQGLQYATSNRGGCHVRGYLISPEILGLPEKLDKFSLEGKAQWAKIFQDLTASIDSLGLCLFTSFALGPEDYADLYNAVCGTDHTAETILEAGDRIWNIEKLFNLEAGIDKKQDKLPKRLLEEPIPDGPSKGWTHKLDQLLPEYYEVRGWDEEGVPTKEKLKKLDI</sequence>
<dbReference type="InterPro" id="IPR013985">
    <property type="entry name" value="Ald_Fedxn_OxRdtase_dom3"/>
</dbReference>
<keyword evidence="3" id="KW-0004">4Fe-4S</keyword>
<dbReference type="SMART" id="SM00790">
    <property type="entry name" value="AFOR_N"/>
    <property type="match status" value="1"/>
</dbReference>
<dbReference type="SUPFAM" id="SSF48310">
    <property type="entry name" value="Aldehyde ferredoxin oxidoreductase, C-terminal domains"/>
    <property type="match status" value="1"/>
</dbReference>
<dbReference type="Gene3D" id="3.60.9.10">
    <property type="entry name" value="Aldehyde ferredoxin oxidoreductase, N-terminal domain"/>
    <property type="match status" value="1"/>
</dbReference>
<dbReference type="InterPro" id="IPR001203">
    <property type="entry name" value="OxRdtase_Ald_Fedxn_C"/>
</dbReference>
<comment type="cofactor">
    <cofactor evidence="1">
        <name>[4Fe-4S] cluster</name>
        <dbReference type="ChEBI" id="CHEBI:49883"/>
    </cofactor>
</comment>
<dbReference type="RefSeq" id="WP_350342895.1">
    <property type="nucleotide sequence ID" value="NZ_CP158367.1"/>
</dbReference>
<evidence type="ECO:0000259" key="9">
    <source>
        <dbReference type="SMART" id="SM00790"/>
    </source>
</evidence>
<comment type="cofactor">
    <cofactor evidence="8">
        <name>tungstopterin</name>
        <dbReference type="ChEBI" id="CHEBI:30402"/>
    </cofactor>
</comment>
<proteinExistence type="inferred from homology"/>
<dbReference type="AlphaFoldDB" id="A0AAU7VJG8"/>
<dbReference type="InterPro" id="IPR051919">
    <property type="entry name" value="W-dependent_AOR"/>
</dbReference>
<evidence type="ECO:0000256" key="5">
    <source>
        <dbReference type="ARBA" id="ARBA00023002"/>
    </source>
</evidence>
<evidence type="ECO:0000256" key="4">
    <source>
        <dbReference type="ARBA" id="ARBA00022723"/>
    </source>
</evidence>
<dbReference type="InterPro" id="IPR013983">
    <property type="entry name" value="Ald_Fedxn_OxRdtase_N"/>
</dbReference>
<gene>
    <name evidence="10" type="ORF">PRVXT_002163</name>
</gene>
<dbReference type="Pfam" id="PF01314">
    <property type="entry name" value="AFOR_C"/>
    <property type="match status" value="1"/>
</dbReference>
<evidence type="ECO:0000313" key="10">
    <source>
        <dbReference type="EMBL" id="XBX74137.1"/>
    </source>
</evidence>
<dbReference type="Gene3D" id="1.10.599.10">
    <property type="entry name" value="Aldehyde Ferredoxin Oxidoreductase Protein, subunit A, domain 3"/>
    <property type="match status" value="1"/>
</dbReference>
<dbReference type="GO" id="GO:0009055">
    <property type="term" value="F:electron transfer activity"/>
    <property type="evidence" value="ECO:0007669"/>
    <property type="project" value="InterPro"/>
</dbReference>
<name>A0AAU7VJG8_9FIRM</name>
<keyword evidence="4" id="KW-0479">Metal-binding</keyword>
<evidence type="ECO:0000256" key="2">
    <source>
        <dbReference type="ARBA" id="ARBA00011032"/>
    </source>
</evidence>
<evidence type="ECO:0000256" key="1">
    <source>
        <dbReference type="ARBA" id="ARBA00001966"/>
    </source>
</evidence>
<dbReference type="InterPro" id="IPR013984">
    <property type="entry name" value="Ald_Fedxn_OxRdtase_dom2"/>
</dbReference>
<evidence type="ECO:0000256" key="8">
    <source>
        <dbReference type="ARBA" id="ARBA00049934"/>
    </source>
</evidence>
<dbReference type="Gene3D" id="1.10.569.10">
    <property type="entry name" value="Aldehyde Ferredoxin Oxidoreductase Protein, subunit A, domain 2"/>
    <property type="match status" value="1"/>
</dbReference>
<accession>A0AAU7VJG8</accession>
<organism evidence="10">
    <name type="scientific">Proteinivorax tanatarense</name>
    <dbReference type="NCBI Taxonomy" id="1260629"/>
    <lineage>
        <taxon>Bacteria</taxon>
        <taxon>Bacillati</taxon>
        <taxon>Bacillota</taxon>
        <taxon>Clostridia</taxon>
        <taxon>Eubacteriales</taxon>
        <taxon>Proteinivoracaceae</taxon>
        <taxon>Proteinivorax</taxon>
    </lineage>
</organism>
<keyword evidence="5" id="KW-0560">Oxidoreductase</keyword>
<dbReference type="Pfam" id="PF02730">
    <property type="entry name" value="AFOR_N"/>
    <property type="match status" value="1"/>
</dbReference>
<comment type="similarity">
    <text evidence="2">Belongs to the AOR/FOR family.</text>
</comment>
<protein>
    <submittedName>
        <fullName evidence="10">Aldehyde ferredoxin oxidoreductase family protein</fullName>
    </submittedName>
</protein>
<evidence type="ECO:0000256" key="3">
    <source>
        <dbReference type="ARBA" id="ARBA00022485"/>
    </source>
</evidence>
<dbReference type="GO" id="GO:0051539">
    <property type="term" value="F:4 iron, 4 sulfur cluster binding"/>
    <property type="evidence" value="ECO:0007669"/>
    <property type="project" value="UniProtKB-KW"/>
</dbReference>
<dbReference type="GO" id="GO:0016625">
    <property type="term" value="F:oxidoreductase activity, acting on the aldehyde or oxo group of donors, iron-sulfur protein as acceptor"/>
    <property type="evidence" value="ECO:0007669"/>
    <property type="project" value="InterPro"/>
</dbReference>
<keyword evidence="7" id="KW-0411">Iron-sulfur</keyword>
<evidence type="ECO:0000256" key="6">
    <source>
        <dbReference type="ARBA" id="ARBA00023004"/>
    </source>
</evidence>
<feature type="domain" description="Aldehyde ferredoxin oxidoreductase N-terminal" evidence="9">
    <location>
        <begin position="4"/>
        <end position="206"/>
    </location>
</feature>
<dbReference type="PANTHER" id="PTHR30038">
    <property type="entry name" value="ALDEHYDE FERREDOXIN OXIDOREDUCTASE"/>
    <property type="match status" value="1"/>
</dbReference>
<keyword evidence="6" id="KW-0408">Iron</keyword>
<reference evidence="10" key="2">
    <citation type="submission" date="2024-06" db="EMBL/GenBank/DDBJ databases">
        <authorList>
            <person name="Petrova K.O."/>
            <person name="Toshchakov S.V."/>
            <person name="Boltjanskaja Y.V."/>
            <person name="Kevbrin V."/>
        </authorList>
    </citation>
    <scope>NUCLEOTIDE SEQUENCE</scope>
    <source>
        <strain evidence="10">Z-910T</strain>
    </source>
</reference>
<reference evidence="10" key="1">
    <citation type="journal article" date="2013" name="Extremophiles">
        <title>Proteinivorax tanatarense gen. nov., sp. nov., an anaerobic, haloalkaliphilic, proteolytic bacterium isolated from a decaying algal bloom, and proposal of Proteinivoraceae fam. nov.</title>
        <authorList>
            <person name="Kevbrin V."/>
            <person name="Boltyanskaya Y."/>
            <person name="Zhilina T."/>
            <person name="Kolganova T."/>
            <person name="Lavrentjeva E."/>
            <person name="Kuznetsov B."/>
        </authorList>
    </citation>
    <scope>NUCLEOTIDE SEQUENCE</scope>
    <source>
        <strain evidence="10">Z-910T</strain>
    </source>
</reference>
<evidence type="ECO:0000256" key="7">
    <source>
        <dbReference type="ARBA" id="ARBA00023014"/>
    </source>
</evidence>
<dbReference type="PANTHER" id="PTHR30038:SF0">
    <property type="entry name" value="TUNGSTEN-CONTAINING ALDEHYDE FERREDOXIN OXIDOREDUCTASE"/>
    <property type="match status" value="1"/>
</dbReference>
<dbReference type="SUPFAM" id="SSF56228">
    <property type="entry name" value="Aldehyde ferredoxin oxidoreductase, N-terminal domain"/>
    <property type="match status" value="1"/>
</dbReference>
<dbReference type="GO" id="GO:0046872">
    <property type="term" value="F:metal ion binding"/>
    <property type="evidence" value="ECO:0007669"/>
    <property type="project" value="UniProtKB-KW"/>
</dbReference>
<dbReference type="EMBL" id="CP158367">
    <property type="protein sequence ID" value="XBX74137.1"/>
    <property type="molecule type" value="Genomic_DNA"/>
</dbReference>
<dbReference type="InterPro" id="IPR036503">
    <property type="entry name" value="Ald_Fedxn_OxRdtase_N_sf"/>
</dbReference>
<dbReference type="InterPro" id="IPR036021">
    <property type="entry name" value="Tungsten_al_ferr_oxy-like_C"/>
</dbReference>